<dbReference type="Gene3D" id="3.40.50.2000">
    <property type="entry name" value="Glycogen Phosphorylase B"/>
    <property type="match status" value="2"/>
</dbReference>
<sequence length="366" mass="40055">MSRPRLRLLHETNPQKYFPALYLLAERGAVELVGAHRYSVAKEWLRAGLIDKTPVAQRTKNALADLWFRLTAGRVAGEVIVIGFAPWDWRLLVYRHLARRNRILYHTSWHDWRAGQTPRQPWPGVFRAAMMRRWRAFLRDPNVRTIAVTPAVQASLAREMGVAATVVPHAVPEVFFAAGTARAAGRPEAGSGLRLLFVGELSRKKGLLTLLEMMPRLAAWGVSLTVVGDGPLAAEVARAGAGVRALGRISDRAELARIMAGHDVLVLPSQRSEGWEELFGIVIIEALAAGMAVLCSDHIGPRGILAAAGGAGLFDQEDHAGFEAEIARLAQDRAALDSLRAAQAPLAESYSAISVAEQWRAEIERD</sequence>
<dbReference type="PANTHER" id="PTHR45947:SF13">
    <property type="entry name" value="TRANSFERASE"/>
    <property type="match status" value="1"/>
</dbReference>
<organism evidence="1 2">
    <name type="scientific">Rhodobacter xanthinilyticus</name>
    <dbReference type="NCBI Taxonomy" id="1850250"/>
    <lineage>
        <taxon>Bacteria</taxon>
        <taxon>Pseudomonadati</taxon>
        <taxon>Pseudomonadota</taxon>
        <taxon>Alphaproteobacteria</taxon>
        <taxon>Rhodobacterales</taxon>
        <taxon>Rhodobacter group</taxon>
        <taxon>Rhodobacter</taxon>
    </lineage>
</organism>
<dbReference type="RefSeq" id="WP_071166079.1">
    <property type="nucleotide sequence ID" value="NZ_CP017781.1"/>
</dbReference>
<dbReference type="CDD" id="cd03801">
    <property type="entry name" value="GT4_PimA-like"/>
    <property type="match status" value="1"/>
</dbReference>
<dbReference type="SUPFAM" id="SSF53756">
    <property type="entry name" value="UDP-Glycosyltransferase/glycogen phosphorylase"/>
    <property type="match status" value="1"/>
</dbReference>
<gene>
    <name evidence="1" type="ORF">LPB142_08250</name>
</gene>
<dbReference type="AlphaFoldDB" id="A0A1D9MBT4"/>
<dbReference type="STRING" id="1850250.LPB142_08250"/>
<dbReference type="EMBL" id="CP017781">
    <property type="protein sequence ID" value="AOZ69307.1"/>
    <property type="molecule type" value="Genomic_DNA"/>
</dbReference>
<evidence type="ECO:0000313" key="2">
    <source>
        <dbReference type="Proteomes" id="UP000176562"/>
    </source>
</evidence>
<dbReference type="GO" id="GO:0016757">
    <property type="term" value="F:glycosyltransferase activity"/>
    <property type="evidence" value="ECO:0007669"/>
    <property type="project" value="TreeGrafter"/>
</dbReference>
<reference evidence="1 2" key="1">
    <citation type="submission" date="2016-10" db="EMBL/GenBank/DDBJ databases">
        <title>Rhodobacter sp. LPB0142, isolated from sea water.</title>
        <authorList>
            <person name="Kim E."/>
            <person name="Yi H."/>
        </authorList>
    </citation>
    <scope>NUCLEOTIDE SEQUENCE [LARGE SCALE GENOMIC DNA]</scope>
    <source>
        <strain evidence="1 2">LPB0142</strain>
    </source>
</reference>
<dbReference type="PANTHER" id="PTHR45947">
    <property type="entry name" value="SULFOQUINOVOSYL TRANSFERASE SQD2"/>
    <property type="match status" value="1"/>
</dbReference>
<evidence type="ECO:0000313" key="1">
    <source>
        <dbReference type="EMBL" id="AOZ69307.1"/>
    </source>
</evidence>
<keyword evidence="2" id="KW-1185">Reference proteome</keyword>
<evidence type="ECO:0008006" key="3">
    <source>
        <dbReference type="Google" id="ProtNLM"/>
    </source>
</evidence>
<dbReference type="Pfam" id="PF13692">
    <property type="entry name" value="Glyco_trans_1_4"/>
    <property type="match status" value="1"/>
</dbReference>
<protein>
    <recommendedName>
        <fullName evidence="3">Glycosyl transferase family 1 domain-containing protein</fullName>
    </recommendedName>
</protein>
<dbReference type="InterPro" id="IPR050194">
    <property type="entry name" value="Glycosyltransferase_grp1"/>
</dbReference>
<dbReference type="KEGG" id="rhp:LPB142_08250"/>
<proteinExistence type="predicted"/>
<dbReference type="Proteomes" id="UP000176562">
    <property type="component" value="Chromosome"/>
</dbReference>
<name>A0A1D9MBT4_9RHOB</name>
<accession>A0A1D9MBT4</accession>